<dbReference type="InterPro" id="IPR036047">
    <property type="entry name" value="F-box-like_dom_sf"/>
</dbReference>
<sequence>MAATETFDHIDVSALFSDASVREAACTQVSQELDTSDARKQALKRHHNSLSPISQLPVELFIEIFQYHMDNQSSLKKKIIITHVCSSWRQIALAYPSFWNDLPDDCVAWAFEMLKRSEMAPLTVSLPLLDMTYFNRTEDTPSGSDLTKAVLEQLSRIRQLSVIQYSYFLHDAMGKALSYLAGPAPLLETLTIHAQDLKLSAWMLPKDFQAPRLIHLELDGCSLDWTLSPLPYSLRTLNVDLPELILDDFMSALSQMPSLEDLSIRAFPDRTVTPLGCIVTLLRLTSLSVESDLLSCTKLFAGLTYPISTCVKVRCYIFDSPIITGIRSLAQILGNNIGTIKHLSISGRGLHHLEASTHCPSPLRSNLRQPSRPDLHFELASAIDVPSEVTIMSEFLTFLSLQNLEELWLFKNGFDRDTLIGHFGHLKLLRTLVSKSEPAILAALSSGISLELSAEMPPTQPGTLKFRGLRRLHLINSNFSGSYNFGEILTHCLEKRRERGSPLHRLYVREHGYSITLLQKSKLERVVGQFIWRTTELMSDGHEDLSSDSESELTDVEEDLQWRDASVSDDDVVLEMDALNLEH</sequence>
<evidence type="ECO:0008006" key="3">
    <source>
        <dbReference type="Google" id="ProtNLM"/>
    </source>
</evidence>
<reference evidence="1 2" key="1">
    <citation type="journal article" date="2020" name="ISME J.">
        <title>Uncovering the hidden diversity of litter-decomposition mechanisms in mushroom-forming fungi.</title>
        <authorList>
            <person name="Floudas D."/>
            <person name="Bentzer J."/>
            <person name="Ahren D."/>
            <person name="Johansson T."/>
            <person name="Persson P."/>
            <person name="Tunlid A."/>
        </authorList>
    </citation>
    <scope>NUCLEOTIDE SEQUENCE [LARGE SCALE GENOMIC DNA]</scope>
    <source>
        <strain evidence="1 2">CBS 661.87</strain>
    </source>
</reference>
<evidence type="ECO:0000313" key="2">
    <source>
        <dbReference type="Proteomes" id="UP000565441"/>
    </source>
</evidence>
<evidence type="ECO:0000313" key="1">
    <source>
        <dbReference type="EMBL" id="KAF5370915.1"/>
    </source>
</evidence>
<dbReference type="SUPFAM" id="SSF52047">
    <property type="entry name" value="RNI-like"/>
    <property type="match status" value="1"/>
</dbReference>
<dbReference type="Proteomes" id="UP000565441">
    <property type="component" value="Unassembled WGS sequence"/>
</dbReference>
<dbReference type="Gene3D" id="3.80.10.10">
    <property type="entry name" value="Ribonuclease Inhibitor"/>
    <property type="match status" value="1"/>
</dbReference>
<comment type="caution">
    <text evidence="1">The sequence shown here is derived from an EMBL/GenBank/DDBJ whole genome shotgun (WGS) entry which is preliminary data.</text>
</comment>
<protein>
    <recommendedName>
        <fullName evidence="3">F-box domain-containing protein</fullName>
    </recommendedName>
</protein>
<dbReference type="InterPro" id="IPR032675">
    <property type="entry name" value="LRR_dom_sf"/>
</dbReference>
<proteinExistence type="predicted"/>
<accession>A0A8H5GU29</accession>
<dbReference type="AlphaFoldDB" id="A0A8H5GU29"/>
<keyword evidence="2" id="KW-1185">Reference proteome</keyword>
<dbReference type="Gene3D" id="1.20.1280.50">
    <property type="match status" value="1"/>
</dbReference>
<dbReference type="EMBL" id="JAACJP010000050">
    <property type="protein sequence ID" value="KAF5370915.1"/>
    <property type="molecule type" value="Genomic_DNA"/>
</dbReference>
<dbReference type="OrthoDB" id="3172239at2759"/>
<name>A0A8H5GU29_9AGAR</name>
<dbReference type="SUPFAM" id="SSF81383">
    <property type="entry name" value="F-box domain"/>
    <property type="match status" value="1"/>
</dbReference>
<organism evidence="1 2">
    <name type="scientific">Tricholomella constricta</name>
    <dbReference type="NCBI Taxonomy" id="117010"/>
    <lineage>
        <taxon>Eukaryota</taxon>
        <taxon>Fungi</taxon>
        <taxon>Dikarya</taxon>
        <taxon>Basidiomycota</taxon>
        <taxon>Agaricomycotina</taxon>
        <taxon>Agaricomycetes</taxon>
        <taxon>Agaricomycetidae</taxon>
        <taxon>Agaricales</taxon>
        <taxon>Tricholomatineae</taxon>
        <taxon>Lyophyllaceae</taxon>
        <taxon>Tricholomella</taxon>
    </lineage>
</organism>
<gene>
    <name evidence="1" type="ORF">D9615_009787</name>
</gene>